<proteinExistence type="predicted"/>
<gene>
    <name evidence="7" type="ORF">SAMN03080601_01876</name>
</gene>
<evidence type="ECO:0000256" key="4">
    <source>
        <dbReference type="ARBA" id="ARBA00022679"/>
    </source>
</evidence>
<dbReference type="InterPro" id="IPR014777">
    <property type="entry name" value="4pyrrole_Mease_sub1"/>
</dbReference>
<name>A0A1T5GMR2_9BACT</name>
<organism evidence="7 8">
    <name type="scientific">Alkalitalea saponilacus</name>
    <dbReference type="NCBI Taxonomy" id="889453"/>
    <lineage>
        <taxon>Bacteria</taxon>
        <taxon>Pseudomonadati</taxon>
        <taxon>Bacteroidota</taxon>
        <taxon>Bacteroidia</taxon>
        <taxon>Marinilabiliales</taxon>
        <taxon>Marinilabiliaceae</taxon>
        <taxon>Alkalitalea</taxon>
    </lineage>
</organism>
<dbReference type="Pfam" id="PF00590">
    <property type="entry name" value="TP_methylase"/>
    <property type="match status" value="1"/>
</dbReference>
<sequence>MHITLIGISDNKPEFSNQIKEVISEGTIFAGASRHYNLVSHLLPGNAKWLMVSVPLDDFLSQLENCSQNVIVFASGDPLFFGIGNTIKRQLPDAQIESFPVANSLQLLANKLQVNYGLYRTLSLTGRSWHLFDQFLINGETHMAVLTDKTKTPSAIAQRMCEYGYINYTMHVGERLGGVNEKISTATVSEIIDKEFNHPNCILIEKISSAKRLKGIPDNLFNILPGRPKMMTKMPIRITTLALMELHRREVFWDVGSCTGSVAIEARLQAPHLEVTAFEKRPESAKIIPANCRKFGTPGITLVQGDFSANSHENLTQPDAIFVGGYGGNMHGVLNHCNIYLKKNGVLAFNAVSEESKSQFVEWVELNNYECLNITEITVDNHNTINILTAQKA</sequence>
<feature type="domain" description="Tetrapyrrole methylase" evidence="6">
    <location>
        <begin position="68"/>
        <end position="191"/>
    </location>
</feature>
<protein>
    <submittedName>
        <fullName evidence="7">Precorrin-6Y C5,15-methyltransferase (Decarboxylating)</fullName>
    </submittedName>
</protein>
<evidence type="ECO:0000256" key="1">
    <source>
        <dbReference type="ARBA" id="ARBA00004953"/>
    </source>
</evidence>
<dbReference type="NCBIfam" id="TIGR02469">
    <property type="entry name" value="CbiT"/>
    <property type="match status" value="1"/>
</dbReference>
<keyword evidence="5" id="KW-0949">S-adenosyl-L-methionine</keyword>
<dbReference type="InterPro" id="IPR029063">
    <property type="entry name" value="SAM-dependent_MTases_sf"/>
</dbReference>
<dbReference type="PANTHER" id="PTHR43182:SF1">
    <property type="entry name" value="COBALT-PRECORRIN-7 C(5)-METHYLTRANSFERASE"/>
    <property type="match status" value="1"/>
</dbReference>
<dbReference type="GO" id="GO:0032259">
    <property type="term" value="P:methylation"/>
    <property type="evidence" value="ECO:0007669"/>
    <property type="project" value="UniProtKB-KW"/>
</dbReference>
<keyword evidence="4 7" id="KW-0808">Transferase</keyword>
<keyword evidence="8" id="KW-1185">Reference proteome</keyword>
<dbReference type="EMBL" id="FUYV01000010">
    <property type="protein sequence ID" value="SKC09683.1"/>
    <property type="molecule type" value="Genomic_DNA"/>
</dbReference>
<evidence type="ECO:0000313" key="7">
    <source>
        <dbReference type="EMBL" id="SKC09683.1"/>
    </source>
</evidence>
<dbReference type="InterPro" id="IPR035996">
    <property type="entry name" value="4pyrrol_Methylase_sf"/>
</dbReference>
<evidence type="ECO:0000259" key="6">
    <source>
        <dbReference type="Pfam" id="PF00590"/>
    </source>
</evidence>
<dbReference type="AlphaFoldDB" id="A0A1T5GMR2"/>
<dbReference type="Gene3D" id="3.40.50.150">
    <property type="entry name" value="Vaccinia Virus protein VP39"/>
    <property type="match status" value="1"/>
</dbReference>
<evidence type="ECO:0000313" key="8">
    <source>
        <dbReference type="Proteomes" id="UP000191055"/>
    </source>
</evidence>
<comment type="pathway">
    <text evidence="1">Cofactor biosynthesis; adenosylcobalamin biosynthesis.</text>
</comment>
<dbReference type="OrthoDB" id="9780707at2"/>
<dbReference type="CDD" id="cd11644">
    <property type="entry name" value="Precorrin-6Y-MT"/>
    <property type="match status" value="1"/>
</dbReference>
<evidence type="ECO:0000256" key="3">
    <source>
        <dbReference type="ARBA" id="ARBA00022603"/>
    </source>
</evidence>
<dbReference type="KEGG" id="asx:CDL62_03465"/>
<dbReference type="UniPathway" id="UPA00148"/>
<dbReference type="CDD" id="cd02440">
    <property type="entry name" value="AdoMet_MTases"/>
    <property type="match status" value="1"/>
</dbReference>
<dbReference type="InterPro" id="IPR014008">
    <property type="entry name" value="Cbl_synth_MTase_CbiT"/>
</dbReference>
<dbReference type="NCBIfam" id="TIGR02467">
    <property type="entry name" value="CbiE"/>
    <property type="match status" value="1"/>
</dbReference>
<reference evidence="7 8" key="1">
    <citation type="submission" date="2017-02" db="EMBL/GenBank/DDBJ databases">
        <authorList>
            <person name="Peterson S.W."/>
        </authorList>
    </citation>
    <scope>NUCLEOTIDE SEQUENCE [LARGE SCALE GENOMIC DNA]</scope>
    <source>
        <strain evidence="7 8">DSM 24412</strain>
    </source>
</reference>
<dbReference type="SUPFAM" id="SSF53790">
    <property type="entry name" value="Tetrapyrrole methylase"/>
    <property type="match status" value="1"/>
</dbReference>
<dbReference type="PANTHER" id="PTHR43182">
    <property type="entry name" value="COBALT-PRECORRIN-6B C(15)-METHYLTRANSFERASE (DECARBOXYLATING)"/>
    <property type="match status" value="1"/>
</dbReference>
<dbReference type="SUPFAM" id="SSF53335">
    <property type="entry name" value="S-adenosyl-L-methionine-dependent methyltransferases"/>
    <property type="match status" value="1"/>
</dbReference>
<dbReference type="STRING" id="889453.SAMN03080601_01876"/>
<dbReference type="InterPro" id="IPR000878">
    <property type="entry name" value="4pyrrol_Mease"/>
</dbReference>
<evidence type="ECO:0000256" key="5">
    <source>
        <dbReference type="ARBA" id="ARBA00022691"/>
    </source>
</evidence>
<dbReference type="PIRSF" id="PIRSF036428">
    <property type="entry name" value="CobL"/>
    <property type="match status" value="1"/>
</dbReference>
<keyword evidence="2" id="KW-0169">Cobalamin biosynthesis</keyword>
<keyword evidence="3 7" id="KW-0489">Methyltransferase</keyword>
<dbReference type="GO" id="GO:0008276">
    <property type="term" value="F:protein methyltransferase activity"/>
    <property type="evidence" value="ECO:0007669"/>
    <property type="project" value="InterPro"/>
</dbReference>
<dbReference type="Gene3D" id="3.40.1010.10">
    <property type="entry name" value="Cobalt-precorrin-4 Transmethylase, Domain 1"/>
    <property type="match status" value="1"/>
</dbReference>
<evidence type="ECO:0000256" key="2">
    <source>
        <dbReference type="ARBA" id="ARBA00022573"/>
    </source>
</evidence>
<dbReference type="RefSeq" id="WP_079557623.1">
    <property type="nucleotide sequence ID" value="NZ_CP021904.1"/>
</dbReference>
<dbReference type="InterPro" id="IPR050714">
    <property type="entry name" value="Cobalamin_biosynth_MTase"/>
</dbReference>
<accession>A0A1T5GMR2</accession>
<dbReference type="GO" id="GO:0009236">
    <property type="term" value="P:cobalamin biosynthetic process"/>
    <property type="evidence" value="ECO:0007669"/>
    <property type="project" value="UniProtKB-UniPathway"/>
</dbReference>
<dbReference type="InterPro" id="IPR006365">
    <property type="entry name" value="Cbl_synth_CobL"/>
</dbReference>
<dbReference type="Proteomes" id="UP000191055">
    <property type="component" value="Unassembled WGS sequence"/>
</dbReference>
<dbReference type="InterPro" id="IPR012818">
    <property type="entry name" value="CbiE"/>
</dbReference>